<sequence>MRRPILGPHRRFPFTAAQLNSLGKEASNQKLSPGIRVRFNDLMQTVLAAEKRSGPGAVTLWRQCVDLLAQNDRPGQPAMPANERDALLDRLDSLRSKVTETQRISTVVELGTRLRSPSLIRFFADDRPSICAAAMARARLPDDIWPDLLSTLGPTARGILRNRRDLGPETVRALKAFGQADLLLTSEGVEESVPVTPTAVKPDISLVSPAAPPVEDESQIRRLVDRIEEYTSTSRQKAGEAAPAALRPAEAAPLRRFSFETDLNGAITWVDEGPRAALIGLSIADPALPGGSGPDAHVSGAFSRRSGFQHGRFTIVDGVLAGEWRLSAVPFFDSQTGRFQGFRGQARRPHLHEVPATSDGDKLALGGLSADSVRQLVHELRTPLNAILGFAEIIEQQLFGPAGRQYRDMASQIMGDARRLLSAFDDLDLAARVSRGEDVVEPRPVDAALLIARIATRFRVDRGKETRPITISVAEGLPQARLDPIQAERMVQHLLRTLISVAPEGEPITGSCWFQPDSGSGRVILAMDRPSTLAGMDEVQLLDPGYGPDGDWPDGPLLGLGFSLRLIRSLAASSAGSLDIDGGRFLLAMPAVAVAPDDGPDIS</sequence>
<comment type="catalytic activity">
    <reaction evidence="1">
        <text>ATP + protein L-histidine = ADP + protein N-phospho-L-histidine.</text>
        <dbReference type="EC" id="2.7.13.3"/>
    </reaction>
</comment>
<organism evidence="6 7">
    <name type="scientific">Sphingobium phenoxybenzoativorans</name>
    <dbReference type="NCBI Taxonomy" id="1592790"/>
    <lineage>
        <taxon>Bacteria</taxon>
        <taxon>Pseudomonadati</taxon>
        <taxon>Pseudomonadota</taxon>
        <taxon>Alphaproteobacteria</taxon>
        <taxon>Sphingomonadales</taxon>
        <taxon>Sphingomonadaceae</taxon>
        <taxon>Sphingobium</taxon>
    </lineage>
</organism>
<protein>
    <recommendedName>
        <fullName evidence="2">histidine kinase</fullName>
        <ecNumber evidence="2">2.7.13.3</ecNumber>
    </recommendedName>
</protein>
<accession>A0A975KAG5</accession>
<reference evidence="6" key="1">
    <citation type="submission" date="2021-04" db="EMBL/GenBank/DDBJ databases">
        <title>Isolation of p-tert-butylphenol degrading bacteria Sphingobium phenoxybenzoativorans Tas13 from active sludge.</title>
        <authorList>
            <person name="Li Y."/>
        </authorList>
    </citation>
    <scope>NUCLEOTIDE SEQUENCE</scope>
    <source>
        <strain evidence="6">Tas13</strain>
    </source>
</reference>
<evidence type="ECO:0000256" key="2">
    <source>
        <dbReference type="ARBA" id="ARBA00012438"/>
    </source>
</evidence>
<keyword evidence="4 6" id="KW-0418">Kinase</keyword>
<dbReference type="InterPro" id="IPR050351">
    <property type="entry name" value="BphY/WalK/GraS-like"/>
</dbReference>
<evidence type="ECO:0000256" key="1">
    <source>
        <dbReference type="ARBA" id="ARBA00000085"/>
    </source>
</evidence>
<name>A0A975KAG5_9SPHN</name>
<dbReference type="EMBL" id="CP073910">
    <property type="protein sequence ID" value="QUT07799.1"/>
    <property type="molecule type" value="Genomic_DNA"/>
</dbReference>
<dbReference type="GO" id="GO:0030295">
    <property type="term" value="F:protein kinase activator activity"/>
    <property type="evidence" value="ECO:0007669"/>
    <property type="project" value="TreeGrafter"/>
</dbReference>
<dbReference type="Pfam" id="PF00512">
    <property type="entry name" value="HisKA"/>
    <property type="match status" value="1"/>
</dbReference>
<dbReference type="GO" id="GO:0000155">
    <property type="term" value="F:phosphorelay sensor kinase activity"/>
    <property type="evidence" value="ECO:0007669"/>
    <property type="project" value="InterPro"/>
</dbReference>
<keyword evidence="7" id="KW-1185">Reference proteome</keyword>
<evidence type="ECO:0000256" key="4">
    <source>
        <dbReference type="ARBA" id="ARBA00022777"/>
    </source>
</evidence>
<evidence type="ECO:0000259" key="5">
    <source>
        <dbReference type="PROSITE" id="PS50109"/>
    </source>
</evidence>
<dbReference type="PANTHER" id="PTHR42878">
    <property type="entry name" value="TWO-COMPONENT HISTIDINE KINASE"/>
    <property type="match status" value="1"/>
</dbReference>
<keyword evidence="3" id="KW-0808">Transferase</keyword>
<evidence type="ECO:0000313" key="7">
    <source>
        <dbReference type="Proteomes" id="UP000681425"/>
    </source>
</evidence>
<dbReference type="PROSITE" id="PS50109">
    <property type="entry name" value="HIS_KIN"/>
    <property type="match status" value="1"/>
</dbReference>
<evidence type="ECO:0000313" key="6">
    <source>
        <dbReference type="EMBL" id="QUT07799.1"/>
    </source>
</evidence>
<dbReference type="GO" id="GO:0007234">
    <property type="term" value="P:osmosensory signaling via phosphorelay pathway"/>
    <property type="evidence" value="ECO:0007669"/>
    <property type="project" value="TreeGrafter"/>
</dbReference>
<dbReference type="InterPro" id="IPR003661">
    <property type="entry name" value="HisK_dim/P_dom"/>
</dbReference>
<dbReference type="Gene3D" id="1.10.287.130">
    <property type="match status" value="1"/>
</dbReference>
<dbReference type="GO" id="GO:0000156">
    <property type="term" value="F:phosphorelay response regulator activity"/>
    <property type="evidence" value="ECO:0007669"/>
    <property type="project" value="TreeGrafter"/>
</dbReference>
<dbReference type="PANTHER" id="PTHR42878:SF14">
    <property type="entry name" value="OSMOLARITY TWO-COMPONENT SYSTEM PROTEIN SSK1"/>
    <property type="match status" value="1"/>
</dbReference>
<feature type="domain" description="Histidine kinase" evidence="5">
    <location>
        <begin position="375"/>
        <end position="581"/>
    </location>
</feature>
<dbReference type="AlphaFoldDB" id="A0A975KAG5"/>
<dbReference type="SUPFAM" id="SSF47384">
    <property type="entry name" value="Homodimeric domain of signal transducing histidine kinase"/>
    <property type="match status" value="1"/>
</dbReference>
<dbReference type="Proteomes" id="UP000681425">
    <property type="component" value="Chromosome"/>
</dbReference>
<proteinExistence type="predicted"/>
<evidence type="ECO:0000256" key="3">
    <source>
        <dbReference type="ARBA" id="ARBA00022679"/>
    </source>
</evidence>
<dbReference type="SMART" id="SM00388">
    <property type="entry name" value="HisKA"/>
    <property type="match status" value="1"/>
</dbReference>
<dbReference type="InterPro" id="IPR005467">
    <property type="entry name" value="His_kinase_dom"/>
</dbReference>
<dbReference type="EC" id="2.7.13.3" evidence="2"/>
<dbReference type="CDD" id="cd00082">
    <property type="entry name" value="HisKA"/>
    <property type="match status" value="1"/>
</dbReference>
<dbReference type="InterPro" id="IPR036097">
    <property type="entry name" value="HisK_dim/P_sf"/>
</dbReference>
<dbReference type="KEGG" id="spph:KFK14_10680"/>
<gene>
    <name evidence="6" type="ORF">KFK14_10680</name>
</gene>